<evidence type="ECO:0000313" key="2">
    <source>
        <dbReference type="Proteomes" id="UP000038040"/>
    </source>
</evidence>
<dbReference type="WBParaSite" id="DME_0000314601-mRNA-1">
    <property type="protein sequence ID" value="DME_0000314601-mRNA-1"/>
    <property type="gene ID" value="DME_0000314601"/>
</dbReference>
<sequence>MKCERGREYERERECKRGYKYEHKREYKYERECEREREYERGHKYGCLRNITDNIINSPMRCLFLQTLGRFKEHSLIK</sequence>
<reference evidence="4" key="1">
    <citation type="submission" date="2017-02" db="UniProtKB">
        <authorList>
            <consortium name="WormBaseParasite"/>
        </authorList>
    </citation>
    <scope>IDENTIFICATION</scope>
</reference>
<organism evidence="2 4">
    <name type="scientific">Dracunculus medinensis</name>
    <name type="common">Guinea worm</name>
    <dbReference type="NCBI Taxonomy" id="318479"/>
    <lineage>
        <taxon>Eukaryota</taxon>
        <taxon>Metazoa</taxon>
        <taxon>Ecdysozoa</taxon>
        <taxon>Nematoda</taxon>
        <taxon>Chromadorea</taxon>
        <taxon>Rhabditida</taxon>
        <taxon>Spirurina</taxon>
        <taxon>Dracunculoidea</taxon>
        <taxon>Dracunculidae</taxon>
        <taxon>Dracunculus</taxon>
    </lineage>
</organism>
<accession>A0A0N4U802</accession>
<keyword evidence="3" id="KW-1185">Reference proteome</keyword>
<protein>
    <submittedName>
        <fullName evidence="1 4">Uncharacterized protein</fullName>
    </submittedName>
</protein>
<name>A0A0N4U802_DRAME</name>
<reference evidence="1 3" key="2">
    <citation type="submission" date="2018-11" db="EMBL/GenBank/DDBJ databases">
        <authorList>
            <consortium name="Pathogen Informatics"/>
        </authorList>
    </citation>
    <scope>NUCLEOTIDE SEQUENCE [LARGE SCALE GENOMIC DNA]</scope>
</reference>
<dbReference type="Proteomes" id="UP000038040">
    <property type="component" value="Unplaced"/>
</dbReference>
<evidence type="ECO:0000313" key="1">
    <source>
        <dbReference type="EMBL" id="VDN57332.1"/>
    </source>
</evidence>
<dbReference type="AlphaFoldDB" id="A0A0N4U802"/>
<evidence type="ECO:0000313" key="4">
    <source>
        <dbReference type="WBParaSite" id="DME_0000314601-mRNA-1"/>
    </source>
</evidence>
<gene>
    <name evidence="1" type="ORF">DME_LOCUS7305</name>
</gene>
<proteinExistence type="predicted"/>
<evidence type="ECO:0000313" key="3">
    <source>
        <dbReference type="Proteomes" id="UP000274756"/>
    </source>
</evidence>
<dbReference type="EMBL" id="UYYG01001159">
    <property type="protein sequence ID" value="VDN57332.1"/>
    <property type="molecule type" value="Genomic_DNA"/>
</dbReference>
<dbReference type="Proteomes" id="UP000274756">
    <property type="component" value="Unassembled WGS sequence"/>
</dbReference>